<evidence type="ECO:0000259" key="2">
    <source>
        <dbReference type="SMART" id="SM00849"/>
    </source>
</evidence>
<feature type="region of interest" description="Disordered" evidence="1">
    <location>
        <begin position="1"/>
        <end position="20"/>
    </location>
</feature>
<dbReference type="InterPro" id="IPR001279">
    <property type="entry name" value="Metallo-B-lactamas"/>
</dbReference>
<accession>A0A2A5QZ67</accession>
<dbReference type="GO" id="GO:0016787">
    <property type="term" value="F:hydrolase activity"/>
    <property type="evidence" value="ECO:0007669"/>
    <property type="project" value="UniProtKB-KW"/>
</dbReference>
<evidence type="ECO:0000256" key="1">
    <source>
        <dbReference type="SAM" id="MobiDB-lite"/>
    </source>
</evidence>
<dbReference type="SUPFAM" id="SSF56281">
    <property type="entry name" value="Metallo-hydrolase/oxidoreductase"/>
    <property type="match status" value="1"/>
</dbReference>
<gene>
    <name evidence="3" type="ORF">CP557_17375</name>
</gene>
<dbReference type="InterPro" id="IPR036866">
    <property type="entry name" value="RibonucZ/Hydroxyglut_hydro"/>
</dbReference>
<proteinExistence type="predicted"/>
<dbReference type="EMBL" id="NXNI01000001">
    <property type="protein sequence ID" value="PCR92140.1"/>
    <property type="molecule type" value="Genomic_DNA"/>
</dbReference>
<name>A0A2A5QZ67_9EURY</name>
<comment type="caution">
    <text evidence="3">The sequence shown here is derived from an EMBL/GenBank/DDBJ whole genome shotgun (WGS) entry which is preliminary data.</text>
</comment>
<keyword evidence="3" id="KW-0378">Hydrolase</keyword>
<dbReference type="Pfam" id="PF00753">
    <property type="entry name" value="Lactamase_B"/>
    <property type="match status" value="1"/>
</dbReference>
<reference evidence="3 4" key="1">
    <citation type="submission" date="2017-09" db="EMBL/GenBank/DDBJ databases">
        <title>Genome sequences of Natrinema ejinorence JCM 13890T.</title>
        <authorList>
            <person name="Roh S.W."/>
            <person name="Kim Y.B."/>
            <person name="Kim J.Y."/>
        </authorList>
    </citation>
    <scope>NUCLEOTIDE SEQUENCE [LARGE SCALE GENOMIC DNA]</scope>
    <source>
        <strain evidence="3 4">JCM 13890</strain>
    </source>
</reference>
<dbReference type="PANTHER" id="PTHR42951">
    <property type="entry name" value="METALLO-BETA-LACTAMASE DOMAIN-CONTAINING"/>
    <property type="match status" value="1"/>
</dbReference>
<protein>
    <submittedName>
        <fullName evidence="3">MBL fold metallo-hydrolase</fullName>
    </submittedName>
</protein>
<dbReference type="Proteomes" id="UP000219689">
    <property type="component" value="Unassembled WGS sequence"/>
</dbReference>
<keyword evidence="4" id="KW-1185">Reference proteome</keyword>
<dbReference type="PANTHER" id="PTHR42951:SF4">
    <property type="entry name" value="ACYL-COENZYME A THIOESTERASE MBLAC2"/>
    <property type="match status" value="1"/>
</dbReference>
<feature type="domain" description="Metallo-beta-lactamase" evidence="2">
    <location>
        <begin position="29"/>
        <end position="244"/>
    </location>
</feature>
<dbReference type="OrthoDB" id="205181at2157"/>
<feature type="compositionally biased region" description="Polar residues" evidence="1">
    <location>
        <begin position="7"/>
        <end position="17"/>
    </location>
</feature>
<organism evidence="3 4">
    <name type="scientific">Natrinema ejinorense</name>
    <dbReference type="NCBI Taxonomy" id="373386"/>
    <lineage>
        <taxon>Archaea</taxon>
        <taxon>Methanobacteriati</taxon>
        <taxon>Methanobacteriota</taxon>
        <taxon>Stenosarchaea group</taxon>
        <taxon>Halobacteria</taxon>
        <taxon>Halobacteriales</taxon>
        <taxon>Natrialbaceae</taxon>
        <taxon>Natrinema</taxon>
    </lineage>
</organism>
<sequence>MDDPTQRDSATAPSQVSRLDFDIEWPPKHAAAYLIEEPAPILVDTGDPGDRAEATIREGLAATGYEPDDVAAVVVTHPHSDHIGQVPLLREAGAGVYASRPVLEQLERDPDDLAAGVREIARSTGYHGEAIDRAVEHAQSSLERNRGLLVPEAAVPFEFGEPFSVAGREFEPIHTPGHQIHHASLATELNGERVLFSGDALIEPFRPGAIHVGIDYGAYDAVEAFHRAMDRLEGRDVDRVFPGHGPVFTDYQGVIESTRSALETLTGEVFEAVTAAGPASPTELTRHRVGEARHPAQLLDTLGALGTLEERGRVEYEARDGVRYYSVRKASP</sequence>
<dbReference type="Gene3D" id="3.60.15.10">
    <property type="entry name" value="Ribonuclease Z/Hydroxyacylglutathione hydrolase-like"/>
    <property type="match status" value="1"/>
</dbReference>
<dbReference type="SMART" id="SM00849">
    <property type="entry name" value="Lactamase_B"/>
    <property type="match status" value="1"/>
</dbReference>
<dbReference type="RefSeq" id="WP_097381067.1">
    <property type="nucleotide sequence ID" value="NZ_NXNI01000001.1"/>
</dbReference>
<dbReference type="InterPro" id="IPR050855">
    <property type="entry name" value="NDM-1-like"/>
</dbReference>
<dbReference type="AlphaFoldDB" id="A0A2A5QZ67"/>
<evidence type="ECO:0000313" key="4">
    <source>
        <dbReference type="Proteomes" id="UP000219689"/>
    </source>
</evidence>
<evidence type="ECO:0000313" key="3">
    <source>
        <dbReference type="EMBL" id="PCR92140.1"/>
    </source>
</evidence>